<proteinExistence type="predicted"/>
<feature type="region of interest" description="Disordered" evidence="1">
    <location>
        <begin position="50"/>
        <end position="71"/>
    </location>
</feature>
<dbReference type="AlphaFoldDB" id="A0A5M9JV35"/>
<name>A0A5M9JV35_MONFR</name>
<dbReference type="InterPro" id="IPR029063">
    <property type="entry name" value="SAM-dependent_MTases_sf"/>
</dbReference>
<sequence>MEHECEQQHFTPLVFTSHTGRVFQVDADHIPLLSPNHAKSNSMVSIAELRASSPTPSKAHELGFDGSGSETLQLPRARMNDIEQIKGQSSLSSERGNLTWEEKLSSWEYRPSLSVKTTPVSGEVRTVPVYQGPPRVLEIGCSDGRWCFKVKEDQPDWIVEGIDDTDHWSCVKKDVQLKDFIVPTPEMDSSDYFSRVNSSQAQTAPDFNVRNLNCLLAHPDPIPHNLYSFIRGRDVFDRVESYKSFLDDVRLILQPGGVVEFLEVDHRPRSKVADCAFSKREDDHQSKAQTDWTDNLADRLTRPSHDEELATTVPGWMERVTERHKATLRPQGGIPAVSLKSWVEGAGFWDVKEIVHRLPVGGTTTTGQRLKDFILYQIELENSIPQLLERLLPVELNEIESGNYFLTLHIVTARKPRCPRAGDLLIDGTREEMTDVKYDQMARSNELKNQAGWKRYELGRISEMMNSFEEHHPGNISTLSPLSQLRVPDKVVAKKGS</sequence>
<accession>A0A5M9JV35</accession>
<organism evidence="2 3">
    <name type="scientific">Monilinia fructicola</name>
    <name type="common">Brown rot fungus</name>
    <name type="synonym">Ciboria fructicola</name>
    <dbReference type="NCBI Taxonomy" id="38448"/>
    <lineage>
        <taxon>Eukaryota</taxon>
        <taxon>Fungi</taxon>
        <taxon>Dikarya</taxon>
        <taxon>Ascomycota</taxon>
        <taxon>Pezizomycotina</taxon>
        <taxon>Leotiomycetes</taxon>
        <taxon>Helotiales</taxon>
        <taxon>Sclerotiniaceae</taxon>
        <taxon>Monilinia</taxon>
    </lineage>
</organism>
<evidence type="ECO:0000313" key="3">
    <source>
        <dbReference type="Proteomes" id="UP000322873"/>
    </source>
</evidence>
<dbReference type="EMBL" id="VICG01000004">
    <property type="protein sequence ID" value="KAA8573071.1"/>
    <property type="molecule type" value="Genomic_DNA"/>
</dbReference>
<protein>
    <recommendedName>
        <fullName evidence="4">Methyltransferase domain-containing protein</fullName>
    </recommendedName>
</protein>
<evidence type="ECO:0000256" key="1">
    <source>
        <dbReference type="SAM" id="MobiDB-lite"/>
    </source>
</evidence>
<comment type="caution">
    <text evidence="2">The sequence shown here is derived from an EMBL/GenBank/DDBJ whole genome shotgun (WGS) entry which is preliminary data.</text>
</comment>
<dbReference type="Gene3D" id="3.40.50.150">
    <property type="entry name" value="Vaccinia Virus protein VP39"/>
    <property type="match status" value="1"/>
</dbReference>
<gene>
    <name evidence="2" type="ORF">EYC84_003604</name>
</gene>
<reference evidence="2 3" key="1">
    <citation type="submission" date="2019-06" db="EMBL/GenBank/DDBJ databases">
        <title>Genome Sequence of the Brown Rot Fungal Pathogen Monilinia fructicola.</title>
        <authorList>
            <person name="De Miccolis Angelini R.M."/>
            <person name="Landi L."/>
            <person name="Abate D."/>
            <person name="Pollastro S."/>
            <person name="Romanazzi G."/>
            <person name="Faretra F."/>
        </authorList>
    </citation>
    <scope>NUCLEOTIDE SEQUENCE [LARGE SCALE GENOMIC DNA]</scope>
    <source>
        <strain evidence="2 3">Mfrc123</strain>
    </source>
</reference>
<dbReference type="VEuPathDB" id="FungiDB:MFRU_027g00480"/>
<dbReference type="SUPFAM" id="SSF53335">
    <property type="entry name" value="S-adenosyl-L-methionine-dependent methyltransferases"/>
    <property type="match status" value="1"/>
</dbReference>
<evidence type="ECO:0008006" key="4">
    <source>
        <dbReference type="Google" id="ProtNLM"/>
    </source>
</evidence>
<dbReference type="Proteomes" id="UP000322873">
    <property type="component" value="Unassembled WGS sequence"/>
</dbReference>
<keyword evidence="3" id="KW-1185">Reference proteome</keyword>
<dbReference type="Pfam" id="PF13489">
    <property type="entry name" value="Methyltransf_23"/>
    <property type="match status" value="1"/>
</dbReference>
<evidence type="ECO:0000313" key="2">
    <source>
        <dbReference type="EMBL" id="KAA8573071.1"/>
    </source>
</evidence>